<dbReference type="EMBL" id="AWSO01000294">
    <property type="protein sequence ID" value="ESK92305.1"/>
    <property type="molecule type" value="Genomic_DNA"/>
</dbReference>
<feature type="region of interest" description="Disordered" evidence="1">
    <location>
        <begin position="44"/>
        <end position="106"/>
    </location>
</feature>
<reference evidence="2 3" key="1">
    <citation type="journal article" date="2014" name="BMC Genomics">
        <title>Genome and secretome analysis of the hemibiotrophic fungal pathogen, Moniliophthora roreri, which causes frosty pod rot disease of cacao: mechanisms of the biotrophic and necrotrophic phases.</title>
        <authorList>
            <person name="Meinhardt L.W."/>
            <person name="Costa G.G.L."/>
            <person name="Thomazella D.P.T."/>
            <person name="Teixeira P.J.P.L."/>
            <person name="Carazzolle M.F."/>
            <person name="Schuster S.C."/>
            <person name="Carlson J.E."/>
            <person name="Guiltinan M.J."/>
            <person name="Mieczkowski P."/>
            <person name="Farmer A."/>
            <person name="Ramaraj T."/>
            <person name="Crozier J."/>
            <person name="Davis R.E."/>
            <person name="Shao J."/>
            <person name="Melnick R.L."/>
            <person name="Pereira G.A.G."/>
            <person name="Bailey B.A."/>
        </authorList>
    </citation>
    <scope>NUCLEOTIDE SEQUENCE [LARGE SCALE GENOMIC DNA]</scope>
    <source>
        <strain evidence="2 3">MCA 2997</strain>
    </source>
</reference>
<proteinExistence type="predicted"/>
<dbReference type="AlphaFoldDB" id="V2XIH3"/>
<evidence type="ECO:0000313" key="2">
    <source>
        <dbReference type="EMBL" id="ESK92305.1"/>
    </source>
</evidence>
<organism evidence="2 3">
    <name type="scientific">Moniliophthora roreri (strain MCA 2997)</name>
    <name type="common">Cocoa frosty pod rot fungus</name>
    <name type="synonym">Crinipellis roreri</name>
    <dbReference type="NCBI Taxonomy" id="1381753"/>
    <lineage>
        <taxon>Eukaryota</taxon>
        <taxon>Fungi</taxon>
        <taxon>Dikarya</taxon>
        <taxon>Basidiomycota</taxon>
        <taxon>Agaricomycotina</taxon>
        <taxon>Agaricomycetes</taxon>
        <taxon>Agaricomycetidae</taxon>
        <taxon>Agaricales</taxon>
        <taxon>Marasmiineae</taxon>
        <taxon>Marasmiaceae</taxon>
        <taxon>Moniliophthora</taxon>
    </lineage>
</organism>
<dbReference type="HOGENOM" id="CLU_2264413_0_0_1"/>
<sequence length="106" mass="11096">MTKATQKAREVGNLPAGYFPPIPHWYENPLPSLAHIADASGIDYDQVSIEMQPPPNAADETGNPDPSNNEPGENGREVEVGPSNVAGQEDTGGGIDVGDSGADERV</sequence>
<dbReference type="KEGG" id="mrr:Moror_4644"/>
<name>V2XIH3_MONRO</name>
<gene>
    <name evidence="2" type="ORF">Moror_4644</name>
</gene>
<comment type="caution">
    <text evidence="2">The sequence shown here is derived from an EMBL/GenBank/DDBJ whole genome shotgun (WGS) entry which is preliminary data.</text>
</comment>
<keyword evidence="3" id="KW-1185">Reference proteome</keyword>
<dbReference type="Proteomes" id="UP000017559">
    <property type="component" value="Unassembled WGS sequence"/>
</dbReference>
<evidence type="ECO:0000256" key="1">
    <source>
        <dbReference type="SAM" id="MobiDB-lite"/>
    </source>
</evidence>
<accession>V2XIH3</accession>
<evidence type="ECO:0000313" key="3">
    <source>
        <dbReference type="Proteomes" id="UP000017559"/>
    </source>
</evidence>
<protein>
    <submittedName>
        <fullName evidence="2">Uncharacterized protein</fullName>
    </submittedName>
</protein>